<evidence type="ECO:0000313" key="8">
    <source>
        <dbReference type="Proteomes" id="UP001201873"/>
    </source>
</evidence>
<name>A0ABT0K003_9ACTN</name>
<evidence type="ECO:0000256" key="4">
    <source>
        <dbReference type="ARBA" id="ARBA00022840"/>
    </source>
</evidence>
<evidence type="ECO:0000256" key="2">
    <source>
        <dbReference type="ARBA" id="ARBA00022448"/>
    </source>
</evidence>
<evidence type="ECO:0000313" key="7">
    <source>
        <dbReference type="EMBL" id="MCK9877124.1"/>
    </source>
</evidence>
<dbReference type="InterPro" id="IPR013563">
    <property type="entry name" value="Oligopep_ABC_C"/>
</dbReference>
<comment type="similarity">
    <text evidence="1">Belongs to the ABC transporter superfamily.</text>
</comment>
<evidence type="ECO:0000256" key="5">
    <source>
        <dbReference type="SAM" id="MobiDB-lite"/>
    </source>
</evidence>
<organism evidence="7 8">
    <name type="scientific">Frankia umida</name>
    <dbReference type="NCBI Taxonomy" id="573489"/>
    <lineage>
        <taxon>Bacteria</taxon>
        <taxon>Bacillati</taxon>
        <taxon>Actinomycetota</taxon>
        <taxon>Actinomycetes</taxon>
        <taxon>Frankiales</taxon>
        <taxon>Frankiaceae</taxon>
        <taxon>Frankia</taxon>
    </lineage>
</organism>
<feature type="compositionally biased region" description="Low complexity" evidence="5">
    <location>
        <begin position="341"/>
        <end position="363"/>
    </location>
</feature>
<keyword evidence="4 7" id="KW-0067">ATP-binding</keyword>
<dbReference type="EMBL" id="JALKFT010000014">
    <property type="protein sequence ID" value="MCK9877124.1"/>
    <property type="molecule type" value="Genomic_DNA"/>
</dbReference>
<accession>A0ABT0K003</accession>
<dbReference type="Pfam" id="PF08352">
    <property type="entry name" value="oligo_HPY"/>
    <property type="match status" value="2"/>
</dbReference>
<dbReference type="GO" id="GO:0005524">
    <property type="term" value="F:ATP binding"/>
    <property type="evidence" value="ECO:0007669"/>
    <property type="project" value="UniProtKB-KW"/>
</dbReference>
<dbReference type="RefSeq" id="WP_248825411.1">
    <property type="nucleotide sequence ID" value="NZ_JALKFT010000014.1"/>
</dbReference>
<reference evidence="7 8" key="1">
    <citation type="submission" date="2022-04" db="EMBL/GenBank/DDBJ databases">
        <title>Genome diversity in the genus Frankia.</title>
        <authorList>
            <person name="Carlos-Shanley C."/>
            <person name="Hahn D."/>
        </authorList>
    </citation>
    <scope>NUCLEOTIDE SEQUENCE [LARGE SCALE GENOMIC DNA]</scope>
    <source>
        <strain evidence="7 8">Ag45/Mut15</strain>
    </source>
</reference>
<dbReference type="Pfam" id="PF00005">
    <property type="entry name" value="ABC_tran"/>
    <property type="match status" value="1"/>
</dbReference>
<dbReference type="PROSITE" id="PS00211">
    <property type="entry name" value="ABC_TRANSPORTER_1"/>
    <property type="match status" value="1"/>
</dbReference>
<keyword evidence="2" id="KW-0813">Transport</keyword>
<keyword evidence="8" id="KW-1185">Reference proteome</keyword>
<dbReference type="SMART" id="SM00382">
    <property type="entry name" value="AAA"/>
    <property type="match status" value="1"/>
</dbReference>
<dbReference type="InterPro" id="IPR003593">
    <property type="entry name" value="AAA+_ATPase"/>
</dbReference>
<dbReference type="Gene3D" id="3.40.50.300">
    <property type="entry name" value="P-loop containing nucleotide triphosphate hydrolases"/>
    <property type="match status" value="1"/>
</dbReference>
<evidence type="ECO:0000259" key="6">
    <source>
        <dbReference type="PROSITE" id="PS50893"/>
    </source>
</evidence>
<comment type="caution">
    <text evidence="7">The sequence shown here is derived from an EMBL/GenBank/DDBJ whole genome shotgun (WGS) entry which is preliminary data.</text>
</comment>
<dbReference type="PROSITE" id="PS50893">
    <property type="entry name" value="ABC_TRANSPORTER_2"/>
    <property type="match status" value="1"/>
</dbReference>
<sequence length="440" mass="45572">MPDIDLATPDLATPDLATPELEPAGARPVPASRPGSSHTPTIDQDDPGTAGTGRADATGSPSSAPLLRIEGLGVSFLERGGIGRTRVLDGIELTVRPGEIVGIVGETGSGKTTLARAIAGLTPADRGQVRLDGEDILGLRTRARRRFRRGGAIQFVFQDPLRSLDPELTIGASIAEGMAIAGVGSRSERAERVAGALTLVGLDPAVAQRRPAQISGGQRQRASIARAVVADPRLLLCDEPVSALDASNRNHILILLDELRRRLSVGIVVISHDLSSLAGIADRVVVLYRGRVVEDGPIADVFAAPRHPYTALLIASAPDIHGRNRQAAAALRPAPAPGIPDPTTTTAATATTATTASTAAAGPTPGPRPDARDVGGCVFAHRCPFATVDCDTAPPRVEAPGRPAGSWISACHHDRTWRARLPAAGTAAADTSAVRKETSL</sequence>
<dbReference type="PANTHER" id="PTHR43776:SF7">
    <property type="entry name" value="D,D-DIPEPTIDE TRANSPORT ATP-BINDING PROTEIN DDPF-RELATED"/>
    <property type="match status" value="1"/>
</dbReference>
<feature type="domain" description="ABC transporter" evidence="6">
    <location>
        <begin position="67"/>
        <end position="314"/>
    </location>
</feature>
<feature type="region of interest" description="Disordered" evidence="5">
    <location>
        <begin position="1"/>
        <end position="64"/>
    </location>
</feature>
<evidence type="ECO:0000256" key="3">
    <source>
        <dbReference type="ARBA" id="ARBA00022741"/>
    </source>
</evidence>
<protein>
    <submittedName>
        <fullName evidence="7">ATP-binding cassette domain-containing protein</fullName>
    </submittedName>
</protein>
<feature type="region of interest" description="Disordered" evidence="5">
    <location>
        <begin position="324"/>
        <end position="373"/>
    </location>
</feature>
<dbReference type="SUPFAM" id="SSF52540">
    <property type="entry name" value="P-loop containing nucleoside triphosphate hydrolases"/>
    <property type="match status" value="1"/>
</dbReference>
<dbReference type="CDD" id="cd03257">
    <property type="entry name" value="ABC_NikE_OppD_transporters"/>
    <property type="match status" value="1"/>
</dbReference>
<dbReference type="PANTHER" id="PTHR43776">
    <property type="entry name" value="TRANSPORT ATP-BINDING PROTEIN"/>
    <property type="match status" value="1"/>
</dbReference>
<proteinExistence type="inferred from homology"/>
<dbReference type="InterPro" id="IPR027417">
    <property type="entry name" value="P-loop_NTPase"/>
</dbReference>
<dbReference type="InterPro" id="IPR003439">
    <property type="entry name" value="ABC_transporter-like_ATP-bd"/>
</dbReference>
<gene>
    <name evidence="7" type="ORF">MXD59_15305</name>
</gene>
<feature type="compositionally biased region" description="Low complexity" evidence="5">
    <location>
        <begin position="47"/>
        <end position="59"/>
    </location>
</feature>
<keyword evidence="3" id="KW-0547">Nucleotide-binding</keyword>
<dbReference type="Proteomes" id="UP001201873">
    <property type="component" value="Unassembled WGS sequence"/>
</dbReference>
<dbReference type="InterPro" id="IPR050319">
    <property type="entry name" value="ABC_transp_ATP-bind"/>
</dbReference>
<dbReference type="InterPro" id="IPR017871">
    <property type="entry name" value="ABC_transporter-like_CS"/>
</dbReference>
<evidence type="ECO:0000256" key="1">
    <source>
        <dbReference type="ARBA" id="ARBA00005417"/>
    </source>
</evidence>